<organism evidence="1 2">
    <name type="scientific">Clostridium thermobutyricum DSM 4928</name>
    <dbReference type="NCBI Taxonomy" id="1121339"/>
    <lineage>
        <taxon>Bacteria</taxon>
        <taxon>Bacillati</taxon>
        <taxon>Bacillota</taxon>
        <taxon>Clostridia</taxon>
        <taxon>Eubacteriales</taxon>
        <taxon>Clostridiaceae</taxon>
        <taxon>Clostridium</taxon>
    </lineage>
</organism>
<reference evidence="1 2" key="1">
    <citation type="submission" date="2016-02" db="EMBL/GenBank/DDBJ databases">
        <title>Genome sequence of Clostridium thermobutyricum DSM 4928.</title>
        <authorList>
            <person name="Poehlein A."/>
            <person name="Daniel R."/>
        </authorList>
    </citation>
    <scope>NUCLEOTIDE SEQUENCE [LARGE SCALE GENOMIC DNA]</scope>
    <source>
        <strain evidence="1 2">DSM 4928</strain>
    </source>
</reference>
<evidence type="ECO:0000313" key="2">
    <source>
        <dbReference type="Proteomes" id="UP000191448"/>
    </source>
</evidence>
<accession>A0A1V4SXH9</accession>
<sequence>MEIQNAQEILELIPDLQRLENPQDFNLIKGAISSCLTVQELKKSTAQKTN</sequence>
<evidence type="ECO:0000313" key="1">
    <source>
        <dbReference type="EMBL" id="OPX48519.1"/>
    </source>
</evidence>
<gene>
    <name evidence="1" type="ORF">CLTHE_11980</name>
</gene>
<protein>
    <submittedName>
        <fullName evidence="1">Uncharacterized protein</fullName>
    </submittedName>
</protein>
<dbReference type="EMBL" id="LTAY01000031">
    <property type="protein sequence ID" value="OPX48519.1"/>
    <property type="molecule type" value="Genomic_DNA"/>
</dbReference>
<comment type="caution">
    <text evidence="1">The sequence shown here is derived from an EMBL/GenBank/DDBJ whole genome shotgun (WGS) entry which is preliminary data.</text>
</comment>
<dbReference type="AlphaFoldDB" id="A0A1V4SXH9"/>
<proteinExistence type="predicted"/>
<dbReference type="Proteomes" id="UP000191448">
    <property type="component" value="Unassembled WGS sequence"/>
</dbReference>
<name>A0A1V4SXH9_9CLOT</name>